<gene>
    <name evidence="6" type="primary">fbpC</name>
    <name evidence="6" type="ORF">Pla100_44810</name>
</gene>
<dbReference type="SUPFAM" id="SSF52540">
    <property type="entry name" value="P-loop containing nucleoside triphosphate hydrolases"/>
    <property type="match status" value="1"/>
</dbReference>
<keyword evidence="2" id="KW-0547">Nucleotide-binding</keyword>
<evidence type="ECO:0000256" key="1">
    <source>
        <dbReference type="ARBA" id="ARBA00005417"/>
    </source>
</evidence>
<keyword evidence="4" id="KW-0812">Transmembrane</keyword>
<keyword evidence="3 6" id="KW-0067">ATP-binding</keyword>
<dbReference type="InterPro" id="IPR015854">
    <property type="entry name" value="ABC_transpr_LolD-like"/>
</dbReference>
<dbReference type="PROSITE" id="PS00211">
    <property type="entry name" value="ABC_TRANSPORTER_1"/>
    <property type="match status" value="1"/>
</dbReference>
<keyword evidence="4" id="KW-1133">Transmembrane helix</keyword>
<reference evidence="6 7" key="1">
    <citation type="submission" date="2019-02" db="EMBL/GenBank/DDBJ databases">
        <title>Deep-cultivation of Planctomycetes and their phenomic and genomic characterization uncovers novel biology.</title>
        <authorList>
            <person name="Wiegand S."/>
            <person name="Jogler M."/>
            <person name="Boedeker C."/>
            <person name="Pinto D."/>
            <person name="Vollmers J."/>
            <person name="Rivas-Marin E."/>
            <person name="Kohn T."/>
            <person name="Peeters S.H."/>
            <person name="Heuer A."/>
            <person name="Rast P."/>
            <person name="Oberbeckmann S."/>
            <person name="Bunk B."/>
            <person name="Jeske O."/>
            <person name="Meyerdierks A."/>
            <person name="Storesund J.E."/>
            <person name="Kallscheuer N."/>
            <person name="Luecker S."/>
            <person name="Lage O.M."/>
            <person name="Pohl T."/>
            <person name="Merkel B.J."/>
            <person name="Hornburger P."/>
            <person name="Mueller R.-W."/>
            <person name="Bruemmer F."/>
            <person name="Labrenz M."/>
            <person name="Spormann A.M."/>
            <person name="Op Den Camp H."/>
            <person name="Overmann J."/>
            <person name="Amann R."/>
            <person name="Jetten M.S.M."/>
            <person name="Mascher T."/>
            <person name="Medema M.H."/>
            <person name="Devos D.P."/>
            <person name="Kaster A.-K."/>
            <person name="Ovreas L."/>
            <person name="Rohde M."/>
            <person name="Galperin M.Y."/>
            <person name="Jogler C."/>
        </authorList>
    </citation>
    <scope>NUCLEOTIDE SEQUENCE [LARGE SCALE GENOMIC DNA]</scope>
    <source>
        <strain evidence="6 7">Pla100</strain>
    </source>
</reference>
<evidence type="ECO:0000259" key="5">
    <source>
        <dbReference type="PROSITE" id="PS50893"/>
    </source>
</evidence>
<dbReference type="AlphaFoldDB" id="A0A5C6A019"/>
<dbReference type="Proteomes" id="UP000316213">
    <property type="component" value="Unassembled WGS sequence"/>
</dbReference>
<evidence type="ECO:0000313" key="7">
    <source>
        <dbReference type="Proteomes" id="UP000316213"/>
    </source>
</evidence>
<feature type="transmembrane region" description="Helical" evidence="4">
    <location>
        <begin position="369"/>
        <end position="396"/>
    </location>
</feature>
<protein>
    <submittedName>
        <fullName evidence="6">Fe(3+) ions import ATP-binding protein FbpC</fullName>
    </submittedName>
</protein>
<comment type="similarity">
    <text evidence="1">Belongs to the ABC transporter superfamily.</text>
</comment>
<dbReference type="GO" id="GO:0043190">
    <property type="term" value="C:ATP-binding cassette (ABC) transporter complex"/>
    <property type="evidence" value="ECO:0007669"/>
    <property type="project" value="InterPro"/>
</dbReference>
<feature type="transmembrane region" description="Helical" evidence="4">
    <location>
        <begin position="492"/>
        <end position="513"/>
    </location>
</feature>
<feature type="transmembrane region" description="Helical" evidence="4">
    <location>
        <begin position="326"/>
        <end position="349"/>
    </location>
</feature>
<accession>A0A5C6A019</accession>
<dbReference type="GO" id="GO:0016887">
    <property type="term" value="F:ATP hydrolysis activity"/>
    <property type="evidence" value="ECO:0007669"/>
    <property type="project" value="InterPro"/>
</dbReference>
<evidence type="ECO:0000313" key="6">
    <source>
        <dbReference type="EMBL" id="TWT93164.1"/>
    </source>
</evidence>
<feature type="transmembrane region" description="Helical" evidence="4">
    <location>
        <begin position="525"/>
        <end position="550"/>
    </location>
</feature>
<sequence length="552" mass="60235">MDEATTPNHRQADLRIENLNVTAGGNVLLRDASVTLPHGKITVLVGGSGAGKSVLLRVLAGILPRDGESITWSGAFSFDRDSSARSSSDRPQRTGIVFQQFALFDELNPVANVQFAIDHRRDRHHPPRYRAMQWLELLGVPSSTHVAALSGGQKQRLAIARTLAADPEIILYDEPTSGLDAASGRRVAELIRETQRRFGRTSLVVTHDYETLLGFADQVLLLDSHTHCIRPVPTEQRDGLADLMDTAGDVSADRQSPPTSVPPQRVWGANVLGWLAESAKRFLTATGDTLIAVARLPIDAFPIVPRPRWAARFLGHYLRLIGGPSACVYLIIAGLITGFTTTYFTLRFLPFRLYTQPLLIDEMLASIGFALYRILVPVLATVLIAARCGAAVAADVGVKQYGGQIDALRTLGVRPPAYLLVPILGGFLIATPILEWIAFTASHWISRFTFLVTYPEIGIHFWHQHFFRAITPKPDSFAAAFPDGGLFLFGQGWAWVLLKNSACGIGTAAIAYHSGMSPKQSAGDVSAAITSTVLWTTLYVLIVHFVIALMEF</sequence>
<dbReference type="InterPro" id="IPR017871">
    <property type="entry name" value="ABC_transporter-like_CS"/>
</dbReference>
<dbReference type="InterPro" id="IPR030802">
    <property type="entry name" value="Permease_MalE"/>
</dbReference>
<evidence type="ECO:0000256" key="2">
    <source>
        <dbReference type="ARBA" id="ARBA00022741"/>
    </source>
</evidence>
<dbReference type="Pfam" id="PF00005">
    <property type="entry name" value="ABC_tran"/>
    <property type="match status" value="1"/>
</dbReference>
<dbReference type="GO" id="GO:0022857">
    <property type="term" value="F:transmembrane transporter activity"/>
    <property type="evidence" value="ECO:0007669"/>
    <property type="project" value="TreeGrafter"/>
</dbReference>
<dbReference type="PROSITE" id="PS50893">
    <property type="entry name" value="ABC_TRANSPORTER_2"/>
    <property type="match status" value="1"/>
</dbReference>
<evidence type="ECO:0000256" key="3">
    <source>
        <dbReference type="ARBA" id="ARBA00022840"/>
    </source>
</evidence>
<dbReference type="Gene3D" id="3.40.50.300">
    <property type="entry name" value="P-loop containing nucleotide triphosphate hydrolases"/>
    <property type="match status" value="1"/>
</dbReference>
<name>A0A5C6A019_9BACT</name>
<dbReference type="PANTHER" id="PTHR24220">
    <property type="entry name" value="IMPORT ATP-BINDING PROTEIN"/>
    <property type="match status" value="1"/>
</dbReference>
<dbReference type="EMBL" id="SJPM01000010">
    <property type="protein sequence ID" value="TWT93164.1"/>
    <property type="molecule type" value="Genomic_DNA"/>
</dbReference>
<dbReference type="SMART" id="SM00382">
    <property type="entry name" value="AAA"/>
    <property type="match status" value="1"/>
</dbReference>
<dbReference type="InterPro" id="IPR003439">
    <property type="entry name" value="ABC_transporter-like_ATP-bd"/>
</dbReference>
<proteinExistence type="inferred from homology"/>
<comment type="caution">
    <text evidence="6">The sequence shown here is derived from an EMBL/GenBank/DDBJ whole genome shotgun (WGS) entry which is preliminary data.</text>
</comment>
<dbReference type="Pfam" id="PF02405">
    <property type="entry name" value="MlaE"/>
    <property type="match status" value="1"/>
</dbReference>
<feature type="transmembrane region" description="Helical" evidence="4">
    <location>
        <begin position="417"/>
        <end position="439"/>
    </location>
</feature>
<dbReference type="InterPro" id="IPR003593">
    <property type="entry name" value="AAA+_ATPase"/>
</dbReference>
<dbReference type="PANTHER" id="PTHR24220:SF689">
    <property type="entry name" value="LIPOPROTEIN-RELEASING SYSTEM ATP-BINDING PROTEIN LOLD"/>
    <property type="match status" value="1"/>
</dbReference>
<dbReference type="GO" id="GO:0005524">
    <property type="term" value="F:ATP binding"/>
    <property type="evidence" value="ECO:0007669"/>
    <property type="project" value="UniProtKB-KW"/>
</dbReference>
<keyword evidence="4" id="KW-0472">Membrane</keyword>
<dbReference type="InterPro" id="IPR027417">
    <property type="entry name" value="P-loop_NTPase"/>
</dbReference>
<dbReference type="RefSeq" id="WP_231603319.1">
    <property type="nucleotide sequence ID" value="NZ_SJPM01000010.1"/>
</dbReference>
<evidence type="ECO:0000256" key="4">
    <source>
        <dbReference type="SAM" id="Phobius"/>
    </source>
</evidence>
<feature type="domain" description="ABC transporter" evidence="5">
    <location>
        <begin position="14"/>
        <end position="249"/>
    </location>
</feature>
<organism evidence="6 7">
    <name type="scientific">Neorhodopirellula pilleata</name>
    <dbReference type="NCBI Taxonomy" id="2714738"/>
    <lineage>
        <taxon>Bacteria</taxon>
        <taxon>Pseudomonadati</taxon>
        <taxon>Planctomycetota</taxon>
        <taxon>Planctomycetia</taxon>
        <taxon>Pirellulales</taxon>
        <taxon>Pirellulaceae</taxon>
        <taxon>Neorhodopirellula</taxon>
    </lineage>
</organism>
<keyword evidence="7" id="KW-1185">Reference proteome</keyword>